<evidence type="ECO:0000313" key="1">
    <source>
        <dbReference type="EMBL" id="PKY63159.1"/>
    </source>
</evidence>
<dbReference type="AlphaFoldDB" id="A0A2I1HW91"/>
<gene>
    <name evidence="1" type="ORF">RhiirA4_432989</name>
</gene>
<feature type="non-terminal residue" evidence="1">
    <location>
        <position position="104"/>
    </location>
</feature>
<proteinExistence type="predicted"/>
<evidence type="ECO:0000313" key="2">
    <source>
        <dbReference type="Proteomes" id="UP000234323"/>
    </source>
</evidence>
<accession>A0A2I1HW91</accession>
<keyword evidence="2" id="KW-1185">Reference proteome</keyword>
<name>A0A2I1HW91_9GLOM</name>
<dbReference type="EMBL" id="LLXI01009200">
    <property type="protein sequence ID" value="PKY63159.1"/>
    <property type="molecule type" value="Genomic_DNA"/>
</dbReference>
<dbReference type="Proteomes" id="UP000234323">
    <property type="component" value="Unassembled WGS sequence"/>
</dbReference>
<comment type="caution">
    <text evidence="1">The sequence shown here is derived from an EMBL/GenBank/DDBJ whole genome shotgun (WGS) entry which is preliminary data.</text>
</comment>
<sequence length="104" mass="12315">MVRNLPVEEFGKHLKINRLWYNCCKAELWKQHEKAEAAYKQAVDHYREAEEAFRQDCADGIKKLNKLTDVFAKAYREKYTSFEEIVAILRAMLRCGFVIKKSNK</sequence>
<organism evidence="1 2">
    <name type="scientific">Rhizophagus irregularis</name>
    <dbReference type="NCBI Taxonomy" id="588596"/>
    <lineage>
        <taxon>Eukaryota</taxon>
        <taxon>Fungi</taxon>
        <taxon>Fungi incertae sedis</taxon>
        <taxon>Mucoromycota</taxon>
        <taxon>Glomeromycotina</taxon>
        <taxon>Glomeromycetes</taxon>
        <taxon>Glomerales</taxon>
        <taxon>Glomeraceae</taxon>
        <taxon>Rhizophagus</taxon>
    </lineage>
</organism>
<reference evidence="1 2" key="1">
    <citation type="submission" date="2015-10" db="EMBL/GenBank/DDBJ databases">
        <title>Genome analyses suggest a sexual origin of heterokaryosis in a supposedly ancient asexual fungus.</title>
        <authorList>
            <person name="Ropars J."/>
            <person name="Sedzielewska K."/>
            <person name="Noel J."/>
            <person name="Charron P."/>
            <person name="Farinelli L."/>
            <person name="Marton T."/>
            <person name="Kruger M."/>
            <person name="Pelin A."/>
            <person name="Brachmann A."/>
            <person name="Corradi N."/>
        </authorList>
    </citation>
    <scope>NUCLEOTIDE SEQUENCE [LARGE SCALE GENOMIC DNA]</scope>
    <source>
        <strain evidence="1 2">A4</strain>
    </source>
</reference>
<dbReference type="VEuPathDB" id="FungiDB:RhiirFUN_000807"/>
<protein>
    <submittedName>
        <fullName evidence="1">Uncharacterized protein</fullName>
    </submittedName>
</protein>